<accession>A0A318S4X9</accession>
<protein>
    <submittedName>
        <fullName evidence="3">Uncharacterized protein</fullName>
    </submittedName>
</protein>
<feature type="chain" id="PRO_5016419483" evidence="2">
    <location>
        <begin position="25"/>
        <end position="263"/>
    </location>
</feature>
<feature type="region of interest" description="Disordered" evidence="1">
    <location>
        <begin position="118"/>
        <end position="193"/>
    </location>
</feature>
<dbReference type="EMBL" id="QJSX01000012">
    <property type="protein sequence ID" value="PYE52753.1"/>
    <property type="molecule type" value="Genomic_DNA"/>
</dbReference>
<dbReference type="AlphaFoldDB" id="A0A318S4X9"/>
<evidence type="ECO:0000313" key="3">
    <source>
        <dbReference type="EMBL" id="PYE52753.1"/>
    </source>
</evidence>
<feature type="region of interest" description="Disordered" evidence="1">
    <location>
        <begin position="22"/>
        <end position="54"/>
    </location>
</feature>
<name>A0A318S4X9_9DEIO</name>
<evidence type="ECO:0000256" key="1">
    <source>
        <dbReference type="SAM" id="MobiDB-lite"/>
    </source>
</evidence>
<dbReference type="OrthoDB" id="72555at2"/>
<keyword evidence="4" id="KW-1185">Reference proteome</keyword>
<evidence type="ECO:0000256" key="2">
    <source>
        <dbReference type="SAM" id="SignalP"/>
    </source>
</evidence>
<keyword evidence="2" id="KW-0732">Signal</keyword>
<proteinExistence type="predicted"/>
<feature type="compositionally biased region" description="Basic and acidic residues" evidence="1">
    <location>
        <begin position="123"/>
        <end position="132"/>
    </location>
</feature>
<organism evidence="3 4">
    <name type="scientific">Deinococcus yavapaiensis KR-236</name>
    <dbReference type="NCBI Taxonomy" id="694435"/>
    <lineage>
        <taxon>Bacteria</taxon>
        <taxon>Thermotogati</taxon>
        <taxon>Deinococcota</taxon>
        <taxon>Deinococci</taxon>
        <taxon>Deinococcales</taxon>
        <taxon>Deinococcaceae</taxon>
        <taxon>Deinococcus</taxon>
    </lineage>
</organism>
<sequence>MNRTKKLLVPVLATLLAGSTLAGAQTTSRTRTPTPRTNTQTQQPRQQRGDRSARASLTVKFYAGDPLKGGTLLSTATIQRDAARPANLFANAPKGATYVSIETPSGTRVMTLKDAQANAFDGRGPDGRDAGNDRNASGDRSAPNGRDARNGQGDASNDRNAPSADPRRPGDAQDGRGSLRDRMGAPDDGGLRLPGLQGASRVTFYASDPLAGGKAQTSISLNGALTAAQQQAVSQAASNAKFAVIERGGQTLVVDLAAQPGSR</sequence>
<dbReference type="RefSeq" id="WP_110887641.1">
    <property type="nucleotide sequence ID" value="NZ_QJSX01000012.1"/>
</dbReference>
<reference evidence="3 4" key="1">
    <citation type="submission" date="2018-06" db="EMBL/GenBank/DDBJ databases">
        <title>Genomic Encyclopedia of Type Strains, Phase IV (KMG-IV): sequencing the most valuable type-strain genomes for metagenomic binning, comparative biology and taxonomic classification.</title>
        <authorList>
            <person name="Goeker M."/>
        </authorList>
    </citation>
    <scope>NUCLEOTIDE SEQUENCE [LARGE SCALE GENOMIC DNA]</scope>
    <source>
        <strain evidence="3 4">DSM 18048</strain>
    </source>
</reference>
<dbReference type="Proteomes" id="UP000248326">
    <property type="component" value="Unassembled WGS sequence"/>
</dbReference>
<gene>
    <name evidence="3" type="ORF">DES52_11274</name>
</gene>
<evidence type="ECO:0000313" key="4">
    <source>
        <dbReference type="Proteomes" id="UP000248326"/>
    </source>
</evidence>
<feature type="signal peptide" evidence="2">
    <location>
        <begin position="1"/>
        <end position="24"/>
    </location>
</feature>
<feature type="compositionally biased region" description="Low complexity" evidence="1">
    <location>
        <begin position="22"/>
        <end position="46"/>
    </location>
</feature>
<feature type="compositionally biased region" description="Basic and acidic residues" evidence="1">
    <location>
        <begin position="165"/>
        <end position="185"/>
    </location>
</feature>
<comment type="caution">
    <text evidence="3">The sequence shown here is derived from an EMBL/GenBank/DDBJ whole genome shotgun (WGS) entry which is preliminary data.</text>
</comment>